<dbReference type="InterPro" id="IPR009100">
    <property type="entry name" value="AcylCoA_DH/oxidase_NM_dom_sf"/>
</dbReference>
<comment type="similarity">
    <text evidence="2">Belongs to the acyl-CoA dehydrogenase family.</text>
</comment>
<feature type="domain" description="Acyl-CoA dehydrogenase/oxidase N-terminal" evidence="7">
    <location>
        <begin position="5"/>
        <end position="110"/>
    </location>
</feature>
<dbReference type="InterPro" id="IPR037069">
    <property type="entry name" value="AcylCoA_DH/ox_N_sf"/>
</dbReference>
<dbReference type="GO" id="GO:0003995">
    <property type="term" value="F:acyl-CoA dehydrogenase activity"/>
    <property type="evidence" value="ECO:0007669"/>
    <property type="project" value="TreeGrafter"/>
</dbReference>
<keyword evidence="4" id="KW-0274">FAD</keyword>
<dbReference type="RefSeq" id="WP_142821152.1">
    <property type="nucleotide sequence ID" value="NZ_CP035503.1"/>
</dbReference>
<feature type="domain" description="Acyl-CoA dehydrogenase/oxidase C-terminal" evidence="5">
    <location>
        <begin position="218"/>
        <end position="366"/>
    </location>
</feature>
<keyword evidence="3" id="KW-0285">Flavoprotein</keyword>
<dbReference type="Pfam" id="PF00441">
    <property type="entry name" value="Acyl-CoA_dh_1"/>
    <property type="match status" value="1"/>
</dbReference>
<dbReference type="SUPFAM" id="SSF47203">
    <property type="entry name" value="Acyl-CoA dehydrogenase C-terminal domain-like"/>
    <property type="match status" value="1"/>
</dbReference>
<dbReference type="AlphaFoldDB" id="A0A515DGZ4"/>
<dbReference type="PIRSF" id="PIRSF016578">
    <property type="entry name" value="HsaA"/>
    <property type="match status" value="1"/>
</dbReference>
<evidence type="ECO:0000256" key="2">
    <source>
        <dbReference type="ARBA" id="ARBA00009347"/>
    </source>
</evidence>
<evidence type="ECO:0000256" key="4">
    <source>
        <dbReference type="ARBA" id="ARBA00022827"/>
    </source>
</evidence>
<dbReference type="Gene3D" id="1.10.540.10">
    <property type="entry name" value="Acyl-CoA dehydrogenase/oxidase, N-terminal domain"/>
    <property type="match status" value="1"/>
</dbReference>
<evidence type="ECO:0000259" key="7">
    <source>
        <dbReference type="Pfam" id="PF02771"/>
    </source>
</evidence>
<dbReference type="Proteomes" id="UP000316798">
    <property type="component" value="Chromosome"/>
</dbReference>
<keyword evidence="9" id="KW-1185">Reference proteome</keyword>
<name>A0A515DGZ4_9BURK</name>
<gene>
    <name evidence="8" type="ORF">EUB48_07995</name>
</gene>
<protein>
    <submittedName>
        <fullName evidence="8">Acyl-CoA dehydrogenase</fullName>
    </submittedName>
</protein>
<dbReference type="OrthoDB" id="7328575at2"/>
<dbReference type="Pfam" id="PF02771">
    <property type="entry name" value="Acyl-CoA_dh_N"/>
    <property type="match status" value="1"/>
</dbReference>
<dbReference type="Gene3D" id="2.40.110.10">
    <property type="entry name" value="Butyryl-CoA Dehydrogenase, subunit A, domain 2"/>
    <property type="match status" value="1"/>
</dbReference>
<dbReference type="InterPro" id="IPR036250">
    <property type="entry name" value="AcylCo_DH-like_C"/>
</dbReference>
<dbReference type="InterPro" id="IPR013786">
    <property type="entry name" value="AcylCoA_DH/ox_N"/>
</dbReference>
<evidence type="ECO:0000313" key="8">
    <source>
        <dbReference type="EMBL" id="QDL39696.1"/>
    </source>
</evidence>
<dbReference type="KEGG" id="rhf:EUB48_07995"/>
<dbReference type="Gene3D" id="1.20.140.10">
    <property type="entry name" value="Butyryl-CoA Dehydrogenase, subunit A, domain 3"/>
    <property type="match status" value="1"/>
</dbReference>
<evidence type="ECO:0000259" key="5">
    <source>
        <dbReference type="Pfam" id="PF00441"/>
    </source>
</evidence>
<evidence type="ECO:0000259" key="6">
    <source>
        <dbReference type="Pfam" id="PF02770"/>
    </source>
</evidence>
<dbReference type="PANTHER" id="PTHR43884:SF12">
    <property type="entry name" value="ISOVALERYL-COA DEHYDROGENASE, MITOCHONDRIAL-RELATED"/>
    <property type="match status" value="1"/>
</dbReference>
<dbReference type="InterPro" id="IPR046373">
    <property type="entry name" value="Acyl-CoA_Oxase/DH_mid-dom_sf"/>
</dbReference>
<dbReference type="SUPFAM" id="SSF56645">
    <property type="entry name" value="Acyl-CoA dehydrogenase NM domain-like"/>
    <property type="match status" value="1"/>
</dbReference>
<sequence length="376" mass="40875">MADKAYTHSLREFVEQRVMPQGDDIDARDVYPVELARELAVQGFSSITLPTEYGGGGHEFSYAVALFEEVSVGSAALGVSLLTIFQAQTIIRLFGSESLQQRYLPRFAQGMLSSYALTESAHGSDIRSLDTKATRDGDEWVLRGEKHFITSSSAAEFFVILAETPVGVSAFAVPRDVPHLTVYEGRNSATFGLRNGPHMNLRLEDVRVPLDHLIGTEGKGVRQAVTTLDYSRTLAAAISIGIARAAFDAAYAHVARRVAFDQTVLGFQGIQWYFAEALADIDASRLQVFHAARALDTHDDIDRYGSEAKLRAAQVATRTASMAVQVCGAHGTMVNSPFGRYLRDAKTYEIAGGSTEILKNTIGKYLMRGAKAAATP</sequence>
<proteinExistence type="inferred from homology"/>
<dbReference type="InterPro" id="IPR009075">
    <property type="entry name" value="AcylCo_DH/oxidase_C"/>
</dbReference>
<evidence type="ECO:0000256" key="1">
    <source>
        <dbReference type="ARBA" id="ARBA00001974"/>
    </source>
</evidence>
<dbReference type="InterPro" id="IPR006091">
    <property type="entry name" value="Acyl-CoA_Oxase/DH_mid-dom"/>
</dbReference>
<organism evidence="8 9">
    <name type="scientific">Rhodoferax sediminis</name>
    <dbReference type="NCBI Taxonomy" id="2509614"/>
    <lineage>
        <taxon>Bacteria</taxon>
        <taxon>Pseudomonadati</taxon>
        <taxon>Pseudomonadota</taxon>
        <taxon>Betaproteobacteria</taxon>
        <taxon>Burkholderiales</taxon>
        <taxon>Comamonadaceae</taxon>
        <taxon>Rhodoferax</taxon>
    </lineage>
</organism>
<evidence type="ECO:0000313" key="9">
    <source>
        <dbReference type="Proteomes" id="UP000316798"/>
    </source>
</evidence>
<reference evidence="8 9" key="1">
    <citation type="submission" date="2019-01" db="EMBL/GenBank/DDBJ databases">
        <title>Genomic insights into a novel species Rhodoferax sp.</title>
        <authorList>
            <person name="Jin L."/>
        </authorList>
    </citation>
    <scope>NUCLEOTIDE SEQUENCE [LARGE SCALE GENOMIC DNA]</scope>
    <source>
        <strain evidence="8 9">CHu59-6-5</strain>
    </source>
</reference>
<evidence type="ECO:0000256" key="3">
    <source>
        <dbReference type="ARBA" id="ARBA00022630"/>
    </source>
</evidence>
<dbReference type="PANTHER" id="PTHR43884">
    <property type="entry name" value="ACYL-COA DEHYDROGENASE"/>
    <property type="match status" value="1"/>
</dbReference>
<accession>A0A515DGZ4</accession>
<dbReference type="Pfam" id="PF02770">
    <property type="entry name" value="Acyl-CoA_dh_M"/>
    <property type="match status" value="1"/>
</dbReference>
<comment type="cofactor">
    <cofactor evidence="1">
        <name>FAD</name>
        <dbReference type="ChEBI" id="CHEBI:57692"/>
    </cofactor>
</comment>
<dbReference type="GO" id="GO:0050660">
    <property type="term" value="F:flavin adenine dinucleotide binding"/>
    <property type="evidence" value="ECO:0007669"/>
    <property type="project" value="InterPro"/>
</dbReference>
<feature type="domain" description="Acyl-CoA oxidase/dehydrogenase middle" evidence="6">
    <location>
        <begin position="115"/>
        <end position="206"/>
    </location>
</feature>
<dbReference type="EMBL" id="CP035503">
    <property type="protein sequence ID" value="QDL39696.1"/>
    <property type="molecule type" value="Genomic_DNA"/>
</dbReference>